<dbReference type="InterPro" id="IPR035093">
    <property type="entry name" value="RelE/ParE_toxin_dom_sf"/>
</dbReference>
<dbReference type="EMBL" id="JACASI010000021">
    <property type="protein sequence ID" value="MCQ3829274.1"/>
    <property type="molecule type" value="Genomic_DNA"/>
</dbReference>
<evidence type="ECO:0000256" key="1">
    <source>
        <dbReference type="ARBA" id="ARBA00022649"/>
    </source>
</evidence>
<dbReference type="InterPro" id="IPR007712">
    <property type="entry name" value="RelE/ParE_toxin"/>
</dbReference>
<comment type="caution">
    <text evidence="2">The sequence shown here is derived from an EMBL/GenBank/DDBJ whole genome shotgun (WGS) entry which is preliminary data.</text>
</comment>
<sequence>MILQYSPESIADLTRLREFIAEKNPIAAQRIAGELLEGIKKLEDFPQIGIPVSRAPDPDKIRDLYIGKYVVRYLIAVDAIYILRLWHTKEVGRGS</sequence>
<proteinExistence type="predicted"/>
<dbReference type="RefSeq" id="WP_255874159.1">
    <property type="nucleotide sequence ID" value="NZ_JACASI010000021.1"/>
</dbReference>
<protein>
    <submittedName>
        <fullName evidence="2">Type II toxin-antitoxin system RelE/ParE family toxin</fullName>
    </submittedName>
</protein>
<organism evidence="2 3">
    <name type="scientific">Microbulbifer elongatus</name>
    <dbReference type="NCBI Taxonomy" id="86173"/>
    <lineage>
        <taxon>Bacteria</taxon>
        <taxon>Pseudomonadati</taxon>
        <taxon>Pseudomonadota</taxon>
        <taxon>Gammaproteobacteria</taxon>
        <taxon>Cellvibrionales</taxon>
        <taxon>Microbulbiferaceae</taxon>
        <taxon>Microbulbifer</taxon>
    </lineage>
</organism>
<keyword evidence="1" id="KW-1277">Toxin-antitoxin system</keyword>
<evidence type="ECO:0000313" key="2">
    <source>
        <dbReference type="EMBL" id="MCQ3829274.1"/>
    </source>
</evidence>
<keyword evidence="3" id="KW-1185">Reference proteome</keyword>
<evidence type="ECO:0000313" key="3">
    <source>
        <dbReference type="Proteomes" id="UP001205566"/>
    </source>
</evidence>
<gene>
    <name evidence="2" type="ORF">HXX02_07435</name>
</gene>
<name>A0ABT1P2Q0_9GAMM</name>
<dbReference type="Gene3D" id="3.30.2310.20">
    <property type="entry name" value="RelE-like"/>
    <property type="match status" value="1"/>
</dbReference>
<accession>A0ABT1P2Q0</accession>
<dbReference type="Pfam" id="PF05016">
    <property type="entry name" value="ParE_toxin"/>
    <property type="match status" value="1"/>
</dbReference>
<dbReference type="Proteomes" id="UP001205566">
    <property type="component" value="Unassembled WGS sequence"/>
</dbReference>
<reference evidence="2" key="1">
    <citation type="thesis" date="2020" institute="Technische Universitat Dresden" country="Dresden, Germany">
        <title>The Agarolytic System of Microbulbifer elongatus PORT2, Isolated from Batu Karas, Pangandaran West Java Indonesia.</title>
        <authorList>
            <person name="Anggraeni S.R."/>
        </authorList>
    </citation>
    <scope>NUCLEOTIDE SEQUENCE</scope>
    <source>
        <strain evidence="2">PORT2</strain>
    </source>
</reference>